<keyword evidence="6" id="KW-0479">Metal-binding</keyword>
<evidence type="ECO:0000256" key="4">
    <source>
        <dbReference type="ARBA" id="ARBA00022490"/>
    </source>
</evidence>
<dbReference type="InterPro" id="IPR003442">
    <property type="entry name" value="T6A_TsaE"/>
</dbReference>
<dbReference type="EMBL" id="JAUSUE010000022">
    <property type="protein sequence ID" value="MDQ0204842.1"/>
    <property type="molecule type" value="Genomic_DNA"/>
</dbReference>
<reference evidence="11 12" key="1">
    <citation type="submission" date="2023-07" db="EMBL/GenBank/DDBJ databases">
        <title>Genomic Encyclopedia of Type Strains, Phase IV (KMG-IV): sequencing the most valuable type-strain genomes for metagenomic binning, comparative biology and taxonomic classification.</title>
        <authorList>
            <person name="Goeker M."/>
        </authorList>
    </citation>
    <scope>NUCLEOTIDE SEQUENCE [LARGE SCALE GENOMIC DNA]</scope>
    <source>
        <strain evidence="11 12">DSM 16980</strain>
    </source>
</reference>
<keyword evidence="9" id="KW-0460">Magnesium</keyword>
<keyword evidence="12" id="KW-1185">Reference proteome</keyword>
<dbReference type="Pfam" id="PF02367">
    <property type="entry name" value="TsaE"/>
    <property type="match status" value="1"/>
</dbReference>
<dbReference type="Gene3D" id="3.40.50.300">
    <property type="entry name" value="P-loop containing nucleotide triphosphate hydrolases"/>
    <property type="match status" value="1"/>
</dbReference>
<dbReference type="RefSeq" id="WP_231038623.1">
    <property type="nucleotide sequence ID" value="NZ_CP116940.1"/>
</dbReference>
<evidence type="ECO:0000256" key="9">
    <source>
        <dbReference type="ARBA" id="ARBA00022842"/>
    </source>
</evidence>
<gene>
    <name evidence="11" type="ORF">J2S01_002576</name>
</gene>
<keyword evidence="4" id="KW-0963">Cytoplasm</keyword>
<dbReference type="PANTHER" id="PTHR33540:SF2">
    <property type="entry name" value="TRNA THREONYLCARBAMOYLADENOSINE BIOSYNTHESIS PROTEIN TSAE"/>
    <property type="match status" value="1"/>
</dbReference>
<evidence type="ECO:0000256" key="6">
    <source>
        <dbReference type="ARBA" id="ARBA00022723"/>
    </source>
</evidence>
<comment type="subcellular location">
    <subcellularLocation>
        <location evidence="1">Cytoplasm</location>
    </subcellularLocation>
</comment>
<evidence type="ECO:0000313" key="12">
    <source>
        <dbReference type="Proteomes" id="UP001239167"/>
    </source>
</evidence>
<dbReference type="Proteomes" id="UP001239167">
    <property type="component" value="Unassembled WGS sequence"/>
</dbReference>
<evidence type="ECO:0000256" key="8">
    <source>
        <dbReference type="ARBA" id="ARBA00022840"/>
    </source>
</evidence>
<proteinExistence type="inferred from homology"/>
<dbReference type="InterPro" id="IPR027417">
    <property type="entry name" value="P-loop_NTPase"/>
</dbReference>
<keyword evidence="5" id="KW-0819">tRNA processing</keyword>
<evidence type="ECO:0000313" key="11">
    <source>
        <dbReference type="EMBL" id="MDQ0204842.1"/>
    </source>
</evidence>
<dbReference type="PANTHER" id="PTHR33540">
    <property type="entry name" value="TRNA THREONYLCARBAMOYLADENOSINE BIOSYNTHESIS PROTEIN TSAE"/>
    <property type="match status" value="1"/>
</dbReference>
<comment type="caution">
    <text evidence="11">The sequence shown here is derived from an EMBL/GenBank/DDBJ whole genome shotgun (WGS) entry which is preliminary data.</text>
</comment>
<name>A0ABT9YAJ9_9FIRM</name>
<accession>A0ABT9YAJ9</accession>
<evidence type="ECO:0000256" key="2">
    <source>
        <dbReference type="ARBA" id="ARBA00007599"/>
    </source>
</evidence>
<keyword evidence="7" id="KW-0547">Nucleotide-binding</keyword>
<evidence type="ECO:0000256" key="7">
    <source>
        <dbReference type="ARBA" id="ARBA00022741"/>
    </source>
</evidence>
<dbReference type="NCBIfam" id="TIGR00150">
    <property type="entry name" value="T6A_YjeE"/>
    <property type="match status" value="1"/>
</dbReference>
<organism evidence="11 12">
    <name type="scientific">Pectinatus haikarae</name>
    <dbReference type="NCBI Taxonomy" id="349096"/>
    <lineage>
        <taxon>Bacteria</taxon>
        <taxon>Bacillati</taxon>
        <taxon>Bacillota</taxon>
        <taxon>Negativicutes</taxon>
        <taxon>Selenomonadales</taxon>
        <taxon>Selenomonadaceae</taxon>
        <taxon>Pectinatus</taxon>
    </lineage>
</organism>
<sequence>MEEKIFLLYTDNPAQTKRLGAFLGEAGRSGIVVCLEGELGAGKTTLTQGMAAFLHCNSASSPTFNLMNVYEGDVSIYHFDLYRLNSEDDLYEIGFYEYVQENGEIIIIEWPDRFSDALPEDNLYIRMCEQKDGRRKITVTLNGMKYQKQYEELKYLCQSLR</sequence>
<evidence type="ECO:0000256" key="5">
    <source>
        <dbReference type="ARBA" id="ARBA00022694"/>
    </source>
</evidence>
<comment type="similarity">
    <text evidence="2">Belongs to the TsaE family.</text>
</comment>
<evidence type="ECO:0000256" key="1">
    <source>
        <dbReference type="ARBA" id="ARBA00004496"/>
    </source>
</evidence>
<dbReference type="SUPFAM" id="SSF52540">
    <property type="entry name" value="P-loop containing nucleoside triphosphate hydrolases"/>
    <property type="match status" value="1"/>
</dbReference>
<protein>
    <recommendedName>
        <fullName evidence="3">tRNA threonylcarbamoyladenosine biosynthesis protein TsaE</fullName>
    </recommendedName>
    <alternativeName>
        <fullName evidence="10">t(6)A37 threonylcarbamoyladenosine biosynthesis protein TsaE</fullName>
    </alternativeName>
</protein>
<evidence type="ECO:0000256" key="3">
    <source>
        <dbReference type="ARBA" id="ARBA00019010"/>
    </source>
</evidence>
<keyword evidence="8" id="KW-0067">ATP-binding</keyword>
<evidence type="ECO:0000256" key="10">
    <source>
        <dbReference type="ARBA" id="ARBA00032441"/>
    </source>
</evidence>